<proteinExistence type="predicted"/>
<protein>
    <recommendedName>
        <fullName evidence="3">LysR substrate-binding domain-containing protein</fullName>
    </recommendedName>
</protein>
<gene>
    <name evidence="1" type="ORF">GCWU000323_00144</name>
</gene>
<reference evidence="1 2" key="1">
    <citation type="submission" date="2009-09" db="EMBL/GenBank/DDBJ databases">
        <authorList>
            <person name="Weinstock G."/>
            <person name="Sodergren E."/>
            <person name="Clifton S."/>
            <person name="Fulton L."/>
            <person name="Fulton B."/>
            <person name="Courtney L."/>
            <person name="Fronick C."/>
            <person name="Harrison M."/>
            <person name="Strong C."/>
            <person name="Farmer C."/>
            <person name="Delahaunty K."/>
            <person name="Markovic C."/>
            <person name="Hall O."/>
            <person name="Minx P."/>
            <person name="Tomlinson C."/>
            <person name="Mitreva M."/>
            <person name="Nelson J."/>
            <person name="Hou S."/>
            <person name="Wollam A."/>
            <person name="Pepin K.H."/>
            <person name="Johnson M."/>
            <person name="Bhonagiri V."/>
            <person name="Nash W.E."/>
            <person name="Warren W."/>
            <person name="Chinwalla A."/>
            <person name="Mardis E.R."/>
            <person name="Wilson R.K."/>
        </authorList>
    </citation>
    <scope>NUCLEOTIDE SEQUENCE [LARGE SCALE GENOMIC DNA]</scope>
    <source>
        <strain evidence="1 2">F0254</strain>
    </source>
</reference>
<organism evidence="1 2">
    <name type="scientific">Leptotrichia hofstadii F0254</name>
    <dbReference type="NCBI Taxonomy" id="634994"/>
    <lineage>
        <taxon>Bacteria</taxon>
        <taxon>Fusobacteriati</taxon>
        <taxon>Fusobacteriota</taxon>
        <taxon>Fusobacteriia</taxon>
        <taxon>Fusobacteriales</taxon>
        <taxon>Leptotrichiaceae</taxon>
        <taxon>Leptotrichia</taxon>
    </lineage>
</organism>
<comment type="caution">
    <text evidence="1">The sequence shown here is derived from an EMBL/GenBank/DDBJ whole genome shotgun (WGS) entry which is preliminary data.</text>
</comment>
<evidence type="ECO:0000313" key="2">
    <source>
        <dbReference type="Proteomes" id="UP000006233"/>
    </source>
</evidence>
<sequence length="96" mass="11451">MLLFNPIGIWKDVVLEKMPNMNFLIQNDRIIYQELAEMQNLLHFRSNFTLEREDNFKNNISIPIADKEAKMTFYCVCKKNIKNEIEKLFVSFSKDS</sequence>
<dbReference type="AlphaFoldDB" id="C9MUC5"/>
<dbReference type="STRING" id="634994.GCWU000323_00144"/>
<evidence type="ECO:0008006" key="3">
    <source>
        <dbReference type="Google" id="ProtNLM"/>
    </source>
</evidence>
<dbReference type="eggNOG" id="COG0583">
    <property type="taxonomic scope" value="Bacteria"/>
</dbReference>
<dbReference type="Proteomes" id="UP000006233">
    <property type="component" value="Unassembled WGS sequence"/>
</dbReference>
<dbReference type="EMBL" id="ACVB02000006">
    <property type="protein sequence ID" value="EEX75545.1"/>
    <property type="molecule type" value="Genomic_DNA"/>
</dbReference>
<dbReference type="HOGENOM" id="CLU_2356291_0_0_0"/>
<evidence type="ECO:0000313" key="1">
    <source>
        <dbReference type="EMBL" id="EEX75545.1"/>
    </source>
</evidence>
<accession>C9MUC5</accession>
<name>C9MUC5_9FUSO</name>
<dbReference type="RefSeq" id="WP_006803480.1">
    <property type="nucleotide sequence ID" value="NZ_GG700632.1"/>
</dbReference>